<dbReference type="Gramene" id="rna-AYBTSS11_LOCUS1647">
    <property type="protein sequence ID" value="CAJ1840688.1"/>
    <property type="gene ID" value="gene-AYBTSS11_LOCUS1647"/>
</dbReference>
<proteinExistence type="predicted"/>
<name>A0AA86VVM7_9FABA</name>
<organism evidence="1 2">
    <name type="scientific">Sphenostylis stenocarpa</name>
    <dbReference type="NCBI Taxonomy" id="92480"/>
    <lineage>
        <taxon>Eukaryota</taxon>
        <taxon>Viridiplantae</taxon>
        <taxon>Streptophyta</taxon>
        <taxon>Embryophyta</taxon>
        <taxon>Tracheophyta</taxon>
        <taxon>Spermatophyta</taxon>
        <taxon>Magnoliopsida</taxon>
        <taxon>eudicotyledons</taxon>
        <taxon>Gunneridae</taxon>
        <taxon>Pentapetalae</taxon>
        <taxon>rosids</taxon>
        <taxon>fabids</taxon>
        <taxon>Fabales</taxon>
        <taxon>Fabaceae</taxon>
        <taxon>Papilionoideae</taxon>
        <taxon>50 kb inversion clade</taxon>
        <taxon>NPAAA clade</taxon>
        <taxon>indigoferoid/millettioid clade</taxon>
        <taxon>Phaseoleae</taxon>
        <taxon>Sphenostylis</taxon>
    </lineage>
</organism>
<dbReference type="AlphaFoldDB" id="A0AA86VVM7"/>
<evidence type="ECO:0000313" key="1">
    <source>
        <dbReference type="EMBL" id="CAJ1840688.1"/>
    </source>
</evidence>
<evidence type="ECO:0000313" key="2">
    <source>
        <dbReference type="Proteomes" id="UP001189624"/>
    </source>
</evidence>
<sequence length="124" mass="13695">MSSSFSPSRPPQQLIGVSRLRSSSLKKLPEPLRRAVADCLSSTISPSNEPSRTLQVNLWEGALLLYILFLTRYATYLALKLPITIFIGTTATGCVKSWKLVNLLSSLLFKGWAMKKDGGYGFLN</sequence>
<keyword evidence="2" id="KW-1185">Reference proteome</keyword>
<dbReference type="Proteomes" id="UP001189624">
    <property type="component" value="Chromosome 1"/>
</dbReference>
<dbReference type="EMBL" id="OY731398">
    <property type="protein sequence ID" value="CAJ1840688.1"/>
    <property type="molecule type" value="Genomic_DNA"/>
</dbReference>
<accession>A0AA86VVM7</accession>
<gene>
    <name evidence="1" type="ORF">AYBTSS11_LOCUS1647</name>
</gene>
<protein>
    <submittedName>
        <fullName evidence="1">Uncharacterized protein</fullName>
    </submittedName>
</protein>
<reference evidence="1" key="1">
    <citation type="submission" date="2023-10" db="EMBL/GenBank/DDBJ databases">
        <authorList>
            <person name="Domelevo Entfellner J.-B."/>
        </authorList>
    </citation>
    <scope>NUCLEOTIDE SEQUENCE</scope>
</reference>